<evidence type="ECO:0000256" key="1">
    <source>
        <dbReference type="ARBA" id="ARBA00006484"/>
    </source>
</evidence>
<dbReference type="Pfam" id="PF00106">
    <property type="entry name" value="adh_short"/>
    <property type="match status" value="1"/>
</dbReference>
<dbReference type="GO" id="GO:0016020">
    <property type="term" value="C:membrane"/>
    <property type="evidence" value="ECO:0007669"/>
    <property type="project" value="TreeGrafter"/>
</dbReference>
<dbReference type="InterPro" id="IPR002347">
    <property type="entry name" value="SDR_fam"/>
</dbReference>
<dbReference type="CDD" id="cd05233">
    <property type="entry name" value="SDR_c"/>
    <property type="match status" value="1"/>
</dbReference>
<dbReference type="InterPro" id="IPR036291">
    <property type="entry name" value="NAD(P)-bd_dom_sf"/>
</dbReference>
<sequence>MTSEPVLVVGGRSDIGLAIAHRFAAAGHAVQLAARNVTTLAVDKADIELRHGVAVTLCELDILATESLPGFVDQLAPLPAVVVCVVGLLGDQAAAETDLEAAALVMRSNYEGPALLTGLLANRFAERGYGTIVGISSVAGDRGRARNYVYGSAKAGYTAFLSGLRNRLAKTPVHIMTVLPGFVRTRMTEGMALPPRLVAAPEDVAEAIFRGVAKRKDVLYTKPVWRLVMAVIRALPEGVFKRTNL</sequence>
<dbReference type="PRINTS" id="PR00081">
    <property type="entry name" value="GDHRDH"/>
</dbReference>
<name>A0A9E7ZRA4_9HYPH</name>
<evidence type="ECO:0000313" key="3">
    <source>
        <dbReference type="EMBL" id="UZF84877.1"/>
    </source>
</evidence>
<dbReference type="GO" id="GO:0016491">
    <property type="term" value="F:oxidoreductase activity"/>
    <property type="evidence" value="ECO:0007669"/>
    <property type="project" value="UniProtKB-KW"/>
</dbReference>
<proteinExistence type="inferred from homology"/>
<evidence type="ECO:0000256" key="2">
    <source>
        <dbReference type="ARBA" id="ARBA00023002"/>
    </source>
</evidence>
<dbReference type="NCBIfam" id="NF005489">
    <property type="entry name" value="PRK07102.1"/>
    <property type="match status" value="1"/>
</dbReference>
<dbReference type="SUPFAM" id="SSF51735">
    <property type="entry name" value="NAD(P)-binding Rossmann-fold domains"/>
    <property type="match status" value="1"/>
</dbReference>
<dbReference type="Gene3D" id="3.40.50.720">
    <property type="entry name" value="NAD(P)-binding Rossmann-like Domain"/>
    <property type="match status" value="1"/>
</dbReference>
<dbReference type="PANTHER" id="PTHR44196:SF1">
    <property type="entry name" value="DEHYDROGENASE_REDUCTASE SDR FAMILY MEMBER 7B"/>
    <property type="match status" value="1"/>
</dbReference>
<dbReference type="PANTHER" id="PTHR44196">
    <property type="entry name" value="DEHYDROGENASE/REDUCTASE SDR FAMILY MEMBER 7B"/>
    <property type="match status" value="1"/>
</dbReference>
<dbReference type="EMBL" id="CP102774">
    <property type="protein sequence ID" value="UZF84877.1"/>
    <property type="molecule type" value="Genomic_DNA"/>
</dbReference>
<organism evidence="3">
    <name type="scientific">Bosea sp. NBC_00436</name>
    <dbReference type="NCBI Taxonomy" id="2969620"/>
    <lineage>
        <taxon>Bacteria</taxon>
        <taxon>Pseudomonadati</taxon>
        <taxon>Pseudomonadota</taxon>
        <taxon>Alphaproteobacteria</taxon>
        <taxon>Hyphomicrobiales</taxon>
        <taxon>Boseaceae</taxon>
        <taxon>Bosea</taxon>
    </lineage>
</organism>
<comment type="similarity">
    <text evidence="1">Belongs to the short-chain dehydrogenases/reductases (SDR) family.</text>
</comment>
<protein>
    <submittedName>
        <fullName evidence="3">SDR family oxidoreductase</fullName>
    </submittedName>
</protein>
<accession>A0A9E7ZRA4</accession>
<dbReference type="AlphaFoldDB" id="A0A9E7ZRA4"/>
<keyword evidence="2" id="KW-0560">Oxidoreductase</keyword>
<reference evidence="3" key="1">
    <citation type="submission" date="2022-08" db="EMBL/GenBank/DDBJ databases">
        <title>Complete Genome Sequences of 2 Bosea sp. soil isolates.</title>
        <authorList>
            <person name="Alvarez Arevalo M."/>
            <person name="Sterndorff E.B."/>
            <person name="Faurdal D."/>
            <person name="Joergensen T.S."/>
            <person name="Weber T."/>
        </authorList>
    </citation>
    <scope>NUCLEOTIDE SEQUENCE</scope>
    <source>
        <strain evidence="3">NBC_00436</strain>
    </source>
</reference>
<gene>
    <name evidence="3" type="ORF">NWE54_13625</name>
</gene>